<dbReference type="InterPro" id="IPR027417">
    <property type="entry name" value="P-loop_NTPase"/>
</dbReference>
<dbReference type="InterPro" id="IPR036640">
    <property type="entry name" value="ABC1_TM_sf"/>
</dbReference>
<proteinExistence type="predicted"/>
<dbReference type="AlphaFoldDB" id="A0A1R0GP20"/>
<evidence type="ECO:0000313" key="8">
    <source>
        <dbReference type="EMBL" id="OLY78634.1"/>
    </source>
</evidence>
<evidence type="ECO:0000256" key="2">
    <source>
        <dbReference type="ARBA" id="ARBA00022692"/>
    </source>
</evidence>
<feature type="domain" description="ABC transporter" evidence="7">
    <location>
        <begin position="62"/>
        <end position="298"/>
    </location>
</feature>
<dbReference type="Gene3D" id="1.20.1560.10">
    <property type="entry name" value="ABC transporter type 1, transmembrane domain"/>
    <property type="match status" value="1"/>
</dbReference>
<dbReference type="PROSITE" id="PS50893">
    <property type="entry name" value="ABC_TRANSPORTER_2"/>
    <property type="match status" value="1"/>
</dbReference>
<dbReference type="SUPFAM" id="SSF52540">
    <property type="entry name" value="P-loop containing nucleoside triphosphate hydrolases"/>
    <property type="match status" value="1"/>
</dbReference>
<dbReference type="EMBL" id="LSSL01005884">
    <property type="protein sequence ID" value="OLY78634.1"/>
    <property type="molecule type" value="Genomic_DNA"/>
</dbReference>
<dbReference type="InterPro" id="IPR003593">
    <property type="entry name" value="AAA+_ATPase"/>
</dbReference>
<sequence length="304" mass="32843">MFGAIEAIVFASIALGQSSQHLGLVPKALVSALNLEESLNTKPLIDIKNPDGRSITDIKGELSFLNAEFSYPSRIDVKILKGVSLNVKPGTTVGLVGSSGSGKSTIINLALRLYDLLDGSVKLEDVDVKDWNLHSLRNEPALVSQEPSLFDVSIAENIRYGKPDATQQEIEMAAKAANIHQVIIDLPDGYETRAGANGGQLSGGQKQRLAIARALVRNPKILLLDEATSALDTESEKLVQGALDEASIGRTTISIAHRLLAIQNADWIYVFNKGEIIEQGTHNDLLGLRGTYYRLVVQHSLSKI</sequence>
<reference evidence="8 9" key="1">
    <citation type="journal article" date="2016" name="Mol. Biol. Evol.">
        <title>Genome-Wide Survey of Gut Fungi (Harpellales) Reveals the First Horizontally Transferred Ubiquitin Gene from a Mosquito Host.</title>
        <authorList>
            <person name="Wang Y."/>
            <person name="White M.M."/>
            <person name="Kvist S."/>
            <person name="Moncalvo J.M."/>
        </authorList>
    </citation>
    <scope>NUCLEOTIDE SEQUENCE [LARGE SCALE GENOMIC DNA]</scope>
    <source>
        <strain evidence="8 9">ALG-7-W6</strain>
    </source>
</reference>
<dbReference type="CDD" id="cd03249">
    <property type="entry name" value="ABC_MTABC3_MDL1_MDL2"/>
    <property type="match status" value="1"/>
</dbReference>
<dbReference type="Pfam" id="PF00005">
    <property type="entry name" value="ABC_tran"/>
    <property type="match status" value="1"/>
</dbReference>
<dbReference type="Gene3D" id="3.40.50.300">
    <property type="entry name" value="P-loop containing nucleotide triphosphate hydrolases"/>
    <property type="match status" value="1"/>
</dbReference>
<evidence type="ECO:0000256" key="6">
    <source>
        <dbReference type="ARBA" id="ARBA00023136"/>
    </source>
</evidence>
<comment type="caution">
    <text evidence="8">The sequence shown here is derived from an EMBL/GenBank/DDBJ whole genome shotgun (WGS) entry which is preliminary data.</text>
</comment>
<keyword evidence="9" id="KW-1185">Reference proteome</keyword>
<evidence type="ECO:0000256" key="1">
    <source>
        <dbReference type="ARBA" id="ARBA00004141"/>
    </source>
</evidence>
<accession>A0A1R0GP20</accession>
<dbReference type="GO" id="GO:0016887">
    <property type="term" value="F:ATP hydrolysis activity"/>
    <property type="evidence" value="ECO:0007669"/>
    <property type="project" value="InterPro"/>
</dbReference>
<dbReference type="STRING" id="133383.A0A1R0GP20"/>
<gene>
    <name evidence="8" type="ORF">AYI68_g7311</name>
</gene>
<dbReference type="SMART" id="SM00382">
    <property type="entry name" value="AAA"/>
    <property type="match status" value="1"/>
</dbReference>
<dbReference type="GO" id="GO:0005886">
    <property type="term" value="C:plasma membrane"/>
    <property type="evidence" value="ECO:0007669"/>
    <property type="project" value="TreeGrafter"/>
</dbReference>
<keyword evidence="2" id="KW-0812">Transmembrane</keyword>
<dbReference type="PROSITE" id="PS00211">
    <property type="entry name" value="ABC_TRANSPORTER_1"/>
    <property type="match status" value="1"/>
</dbReference>
<keyword evidence="5" id="KW-1133">Transmembrane helix</keyword>
<dbReference type="OrthoDB" id="6500128at2759"/>
<dbReference type="Proteomes" id="UP000187455">
    <property type="component" value="Unassembled WGS sequence"/>
</dbReference>
<evidence type="ECO:0000259" key="7">
    <source>
        <dbReference type="PROSITE" id="PS50893"/>
    </source>
</evidence>
<evidence type="ECO:0000256" key="5">
    <source>
        <dbReference type="ARBA" id="ARBA00022989"/>
    </source>
</evidence>
<keyword evidence="4" id="KW-0067">ATP-binding</keyword>
<keyword evidence="3" id="KW-0547">Nucleotide-binding</keyword>
<dbReference type="PANTHER" id="PTHR24222:SF76">
    <property type="entry name" value="MYCOBACTIN IMPORT ATP-BINDING_PERMEASE PROTEIN IRTB"/>
    <property type="match status" value="1"/>
</dbReference>
<dbReference type="InterPro" id="IPR017871">
    <property type="entry name" value="ABC_transporter-like_CS"/>
</dbReference>
<keyword evidence="6" id="KW-0472">Membrane</keyword>
<dbReference type="PANTHER" id="PTHR24222">
    <property type="entry name" value="ABC TRANSPORTER B FAMILY"/>
    <property type="match status" value="1"/>
</dbReference>
<evidence type="ECO:0000256" key="4">
    <source>
        <dbReference type="ARBA" id="ARBA00022840"/>
    </source>
</evidence>
<comment type="subcellular location">
    <subcellularLocation>
        <location evidence="1">Membrane</location>
        <topology evidence="1">Multi-pass membrane protein</topology>
    </subcellularLocation>
</comment>
<dbReference type="FunFam" id="3.40.50.300:FF:000916">
    <property type="entry name" value="ABC transporter B family member 9"/>
    <property type="match status" value="1"/>
</dbReference>
<name>A0A1R0GP20_9FUNG</name>
<dbReference type="GO" id="GO:0005524">
    <property type="term" value="F:ATP binding"/>
    <property type="evidence" value="ECO:0007669"/>
    <property type="project" value="UniProtKB-KW"/>
</dbReference>
<dbReference type="GO" id="GO:0042626">
    <property type="term" value="F:ATPase-coupled transmembrane transporter activity"/>
    <property type="evidence" value="ECO:0007669"/>
    <property type="project" value="TreeGrafter"/>
</dbReference>
<evidence type="ECO:0000313" key="9">
    <source>
        <dbReference type="Proteomes" id="UP000187455"/>
    </source>
</evidence>
<organism evidence="8 9">
    <name type="scientific">Smittium mucronatum</name>
    <dbReference type="NCBI Taxonomy" id="133383"/>
    <lineage>
        <taxon>Eukaryota</taxon>
        <taxon>Fungi</taxon>
        <taxon>Fungi incertae sedis</taxon>
        <taxon>Zoopagomycota</taxon>
        <taxon>Kickxellomycotina</taxon>
        <taxon>Harpellomycetes</taxon>
        <taxon>Harpellales</taxon>
        <taxon>Legeriomycetaceae</taxon>
        <taxon>Smittium</taxon>
    </lineage>
</organism>
<protein>
    <submittedName>
        <fullName evidence="8">Multidrug resistance protein pgp-1</fullName>
    </submittedName>
</protein>
<dbReference type="InterPro" id="IPR003439">
    <property type="entry name" value="ABC_transporter-like_ATP-bd"/>
</dbReference>
<evidence type="ECO:0000256" key="3">
    <source>
        <dbReference type="ARBA" id="ARBA00022741"/>
    </source>
</evidence>
<dbReference type="InterPro" id="IPR039421">
    <property type="entry name" value="Type_1_exporter"/>
</dbReference>